<keyword evidence="6" id="KW-1185">Reference proteome</keyword>
<organism evidence="5 6">
    <name type="scientific">Physocladia obscura</name>
    <dbReference type="NCBI Taxonomy" id="109957"/>
    <lineage>
        <taxon>Eukaryota</taxon>
        <taxon>Fungi</taxon>
        <taxon>Fungi incertae sedis</taxon>
        <taxon>Chytridiomycota</taxon>
        <taxon>Chytridiomycota incertae sedis</taxon>
        <taxon>Chytridiomycetes</taxon>
        <taxon>Chytridiales</taxon>
        <taxon>Chytriomycetaceae</taxon>
        <taxon>Physocladia</taxon>
    </lineage>
</organism>
<comment type="similarity">
    <text evidence="1">Belongs to the thiolase-like superfamily. Beta-ketoacyl-ACP synthases family.</text>
</comment>
<dbReference type="Pfam" id="PF00109">
    <property type="entry name" value="ketoacyl-synt"/>
    <property type="match status" value="1"/>
</dbReference>
<dbReference type="InterPro" id="IPR014031">
    <property type="entry name" value="Ketoacyl_synth_C"/>
</dbReference>
<evidence type="ECO:0000256" key="1">
    <source>
        <dbReference type="ARBA" id="ARBA00008467"/>
    </source>
</evidence>
<evidence type="ECO:0000256" key="3">
    <source>
        <dbReference type="ARBA" id="ARBA00022679"/>
    </source>
</evidence>
<dbReference type="SUPFAM" id="SSF53901">
    <property type="entry name" value="Thiolase-like"/>
    <property type="match status" value="2"/>
</dbReference>
<dbReference type="AlphaFoldDB" id="A0AAD5XA46"/>
<dbReference type="SMART" id="SM00825">
    <property type="entry name" value="PKS_KS"/>
    <property type="match status" value="1"/>
</dbReference>
<feature type="non-terminal residue" evidence="5">
    <location>
        <position position="1"/>
    </location>
</feature>
<evidence type="ECO:0000256" key="2">
    <source>
        <dbReference type="ARBA" id="ARBA00013191"/>
    </source>
</evidence>
<keyword evidence="3" id="KW-0808">Transferase</keyword>
<sequence>MRRVVVTGFGCVTPVGNSVDSAWRNLIRGTSGIIAMADTKYAALPSRVAGRVQTKSTGTNASNETITSITVNTNAANAESDNDQLDLDAYVPRNDRPHTSRFMHFAFAAAHQALTLANWFPDAIPLRHRTGVCIGSGIGSLDEIADTAANFFNRGFKKVSPYFVPRTLINMAAGNISIRYGFMGPNHSVSTACATGAHAIGDAMRFIKYGDADVMLAGGTEASVSPLSMAGFCRSKSLSTSFNDTPAEACRPFDISRDGFVIGEGAGVLVLEEYEHAKTRGAKMYAEVLGYGLTGDGHHITSPPPDGNGAARAMRRAIETGRLSLDHIDYINAHATSTPLGDLAETRAIKS</sequence>
<dbReference type="PROSITE" id="PS52004">
    <property type="entry name" value="KS3_2"/>
    <property type="match status" value="1"/>
</dbReference>
<dbReference type="InterPro" id="IPR000794">
    <property type="entry name" value="Beta-ketoacyl_synthase"/>
</dbReference>
<evidence type="ECO:0000313" key="5">
    <source>
        <dbReference type="EMBL" id="KAJ3082722.1"/>
    </source>
</evidence>
<reference evidence="5" key="1">
    <citation type="submission" date="2020-05" db="EMBL/GenBank/DDBJ databases">
        <title>Phylogenomic resolution of chytrid fungi.</title>
        <authorList>
            <person name="Stajich J.E."/>
            <person name="Amses K."/>
            <person name="Simmons R."/>
            <person name="Seto K."/>
            <person name="Myers J."/>
            <person name="Bonds A."/>
            <person name="Quandt C.A."/>
            <person name="Barry K."/>
            <person name="Liu P."/>
            <person name="Grigoriev I."/>
            <person name="Longcore J.E."/>
            <person name="James T.Y."/>
        </authorList>
    </citation>
    <scope>NUCLEOTIDE SEQUENCE</scope>
    <source>
        <strain evidence="5">JEL0513</strain>
    </source>
</reference>
<dbReference type="GO" id="GO:0006633">
    <property type="term" value="P:fatty acid biosynthetic process"/>
    <property type="evidence" value="ECO:0007669"/>
    <property type="project" value="InterPro"/>
</dbReference>
<name>A0AAD5XA46_9FUNG</name>
<dbReference type="CDD" id="cd00834">
    <property type="entry name" value="KAS_I_II"/>
    <property type="match status" value="1"/>
</dbReference>
<feature type="domain" description="Ketosynthase family 3 (KS3)" evidence="4">
    <location>
        <begin position="1"/>
        <end position="351"/>
    </location>
</feature>
<dbReference type="InterPro" id="IPR018201">
    <property type="entry name" value="Ketoacyl_synth_AS"/>
</dbReference>
<dbReference type="NCBIfam" id="NF005589">
    <property type="entry name" value="PRK07314.1"/>
    <property type="match status" value="1"/>
</dbReference>
<accession>A0AAD5XA46</accession>
<proteinExistence type="inferred from homology"/>
<dbReference type="PANTHER" id="PTHR11712">
    <property type="entry name" value="POLYKETIDE SYNTHASE-RELATED"/>
    <property type="match status" value="1"/>
</dbReference>
<dbReference type="Gene3D" id="3.40.47.10">
    <property type="match status" value="2"/>
</dbReference>
<comment type="caution">
    <text evidence="5">The sequence shown here is derived from an EMBL/GenBank/DDBJ whole genome shotgun (WGS) entry which is preliminary data.</text>
</comment>
<dbReference type="GO" id="GO:0005739">
    <property type="term" value="C:mitochondrion"/>
    <property type="evidence" value="ECO:0007669"/>
    <property type="project" value="TreeGrafter"/>
</dbReference>
<dbReference type="InterPro" id="IPR014030">
    <property type="entry name" value="Ketoacyl_synth_N"/>
</dbReference>
<dbReference type="Proteomes" id="UP001211907">
    <property type="component" value="Unassembled WGS sequence"/>
</dbReference>
<dbReference type="PROSITE" id="PS00606">
    <property type="entry name" value="KS3_1"/>
    <property type="match status" value="1"/>
</dbReference>
<dbReference type="Pfam" id="PF02801">
    <property type="entry name" value="Ketoacyl-synt_C"/>
    <property type="match status" value="1"/>
</dbReference>
<dbReference type="EC" id="2.3.1.41" evidence="2"/>
<dbReference type="InterPro" id="IPR020841">
    <property type="entry name" value="PKS_Beta-ketoAc_synthase_dom"/>
</dbReference>
<evidence type="ECO:0000259" key="4">
    <source>
        <dbReference type="PROSITE" id="PS52004"/>
    </source>
</evidence>
<dbReference type="EMBL" id="JADGJH010004984">
    <property type="protein sequence ID" value="KAJ3082722.1"/>
    <property type="molecule type" value="Genomic_DNA"/>
</dbReference>
<gene>
    <name evidence="5" type="ORF">HK100_009604</name>
</gene>
<dbReference type="GO" id="GO:0004315">
    <property type="term" value="F:3-oxoacyl-[acyl-carrier-protein] synthase activity"/>
    <property type="evidence" value="ECO:0007669"/>
    <property type="project" value="UniProtKB-EC"/>
</dbReference>
<evidence type="ECO:0000313" key="6">
    <source>
        <dbReference type="Proteomes" id="UP001211907"/>
    </source>
</evidence>
<dbReference type="InterPro" id="IPR016039">
    <property type="entry name" value="Thiolase-like"/>
</dbReference>
<protein>
    <recommendedName>
        <fullName evidence="2">beta-ketoacyl-[acyl-carrier-protein] synthase I</fullName>
        <ecNumber evidence="2">2.3.1.41</ecNumber>
    </recommendedName>
</protein>
<dbReference type="PANTHER" id="PTHR11712:SF336">
    <property type="entry name" value="3-OXOACYL-[ACYL-CARRIER-PROTEIN] SYNTHASE, MITOCHONDRIAL"/>
    <property type="match status" value="1"/>
</dbReference>